<dbReference type="PANTHER" id="PTHR48111">
    <property type="entry name" value="REGULATOR OF RPOS"/>
    <property type="match status" value="1"/>
</dbReference>
<dbReference type="GO" id="GO:0006355">
    <property type="term" value="P:regulation of DNA-templated transcription"/>
    <property type="evidence" value="ECO:0007669"/>
    <property type="project" value="InterPro"/>
</dbReference>
<dbReference type="GO" id="GO:0000156">
    <property type="term" value="F:phosphorelay response regulator activity"/>
    <property type="evidence" value="ECO:0007669"/>
    <property type="project" value="TreeGrafter"/>
</dbReference>
<dbReference type="Gene3D" id="6.10.250.690">
    <property type="match status" value="1"/>
</dbReference>
<evidence type="ECO:0000256" key="3">
    <source>
        <dbReference type="ARBA" id="ARBA00023015"/>
    </source>
</evidence>
<evidence type="ECO:0000313" key="11">
    <source>
        <dbReference type="Proteomes" id="UP000478837"/>
    </source>
</evidence>
<feature type="modified residue" description="4-aspartylphosphate" evidence="6">
    <location>
        <position position="53"/>
    </location>
</feature>
<keyword evidence="2" id="KW-0902">Two-component regulatory system</keyword>
<dbReference type="Pfam" id="PF00072">
    <property type="entry name" value="Response_reg"/>
    <property type="match status" value="1"/>
</dbReference>
<dbReference type="SUPFAM" id="SSF52172">
    <property type="entry name" value="CheY-like"/>
    <property type="match status" value="1"/>
</dbReference>
<keyword evidence="3" id="KW-0805">Transcription regulation</keyword>
<dbReference type="Proteomes" id="UP000478837">
    <property type="component" value="Unassembled WGS sequence"/>
</dbReference>
<gene>
    <name evidence="10" type="ORF">GTW09_03470</name>
</gene>
<keyword evidence="1 6" id="KW-0597">Phosphoprotein</keyword>
<dbReference type="PROSITE" id="PS50110">
    <property type="entry name" value="RESPONSE_REGULATORY"/>
    <property type="match status" value="1"/>
</dbReference>
<keyword evidence="5" id="KW-0804">Transcription</keyword>
<keyword evidence="4 7" id="KW-0238">DNA-binding</keyword>
<feature type="domain" description="Response regulatory" evidence="8">
    <location>
        <begin position="4"/>
        <end position="117"/>
    </location>
</feature>
<evidence type="ECO:0000259" key="8">
    <source>
        <dbReference type="PROSITE" id="PS50110"/>
    </source>
</evidence>
<dbReference type="RefSeq" id="WP_163110129.1">
    <property type="nucleotide sequence ID" value="NZ_JAAAWP010000002.1"/>
</dbReference>
<comment type="caution">
    <text evidence="10">The sequence shown here is derived from an EMBL/GenBank/DDBJ whole genome shotgun (WGS) entry which is preliminary data.</text>
</comment>
<dbReference type="SUPFAM" id="SSF46894">
    <property type="entry name" value="C-terminal effector domain of the bipartite response regulators"/>
    <property type="match status" value="1"/>
</dbReference>
<evidence type="ECO:0000256" key="5">
    <source>
        <dbReference type="ARBA" id="ARBA00023163"/>
    </source>
</evidence>
<dbReference type="InterPro" id="IPR011006">
    <property type="entry name" value="CheY-like_superfamily"/>
</dbReference>
<reference evidence="10 11" key="1">
    <citation type="submission" date="2020-01" db="EMBL/GenBank/DDBJ databases">
        <title>Genomes of bacteria type strains.</title>
        <authorList>
            <person name="Chen J."/>
            <person name="Zhu S."/>
            <person name="Yang J."/>
        </authorList>
    </citation>
    <scope>NUCLEOTIDE SEQUENCE [LARGE SCALE GENOMIC DNA]</scope>
    <source>
        <strain evidence="10 11">LMG 22958</strain>
    </source>
</reference>
<evidence type="ECO:0000256" key="6">
    <source>
        <dbReference type="PROSITE-ProRule" id="PRU00169"/>
    </source>
</evidence>
<evidence type="ECO:0000256" key="7">
    <source>
        <dbReference type="PROSITE-ProRule" id="PRU01091"/>
    </source>
</evidence>
<name>A0A6L9MQV9_9ALTE</name>
<dbReference type="InterPro" id="IPR039420">
    <property type="entry name" value="WalR-like"/>
</dbReference>
<dbReference type="GO" id="GO:0032993">
    <property type="term" value="C:protein-DNA complex"/>
    <property type="evidence" value="ECO:0007669"/>
    <property type="project" value="TreeGrafter"/>
</dbReference>
<dbReference type="AlphaFoldDB" id="A0A6L9MQV9"/>
<dbReference type="InterPro" id="IPR001867">
    <property type="entry name" value="OmpR/PhoB-type_DNA-bd"/>
</dbReference>
<evidence type="ECO:0000256" key="2">
    <source>
        <dbReference type="ARBA" id="ARBA00023012"/>
    </source>
</evidence>
<dbReference type="Gene3D" id="1.10.10.10">
    <property type="entry name" value="Winged helix-like DNA-binding domain superfamily/Winged helix DNA-binding domain"/>
    <property type="match status" value="1"/>
</dbReference>
<protein>
    <submittedName>
        <fullName evidence="10">Response regulator</fullName>
    </submittedName>
</protein>
<accession>A0A6L9MQV9</accession>
<dbReference type="EMBL" id="JAAAWP010000002">
    <property type="protein sequence ID" value="NDW20579.1"/>
    <property type="molecule type" value="Genomic_DNA"/>
</dbReference>
<dbReference type="SMART" id="SM00448">
    <property type="entry name" value="REC"/>
    <property type="match status" value="1"/>
</dbReference>
<dbReference type="GO" id="GO:0005829">
    <property type="term" value="C:cytosol"/>
    <property type="evidence" value="ECO:0007669"/>
    <property type="project" value="TreeGrafter"/>
</dbReference>
<evidence type="ECO:0000256" key="4">
    <source>
        <dbReference type="ARBA" id="ARBA00023125"/>
    </source>
</evidence>
<dbReference type="GO" id="GO:0000976">
    <property type="term" value="F:transcription cis-regulatory region binding"/>
    <property type="evidence" value="ECO:0007669"/>
    <property type="project" value="TreeGrafter"/>
</dbReference>
<keyword evidence="11" id="KW-1185">Reference proteome</keyword>
<evidence type="ECO:0000256" key="1">
    <source>
        <dbReference type="ARBA" id="ARBA00022553"/>
    </source>
</evidence>
<organism evidence="10 11">
    <name type="scientific">Alteromonas hispanica</name>
    <dbReference type="NCBI Taxonomy" id="315421"/>
    <lineage>
        <taxon>Bacteria</taxon>
        <taxon>Pseudomonadati</taxon>
        <taxon>Pseudomonadota</taxon>
        <taxon>Gammaproteobacteria</taxon>
        <taxon>Alteromonadales</taxon>
        <taxon>Alteromonadaceae</taxon>
        <taxon>Alteromonas/Salinimonas group</taxon>
        <taxon>Alteromonas</taxon>
    </lineage>
</organism>
<dbReference type="PROSITE" id="PS51755">
    <property type="entry name" value="OMPR_PHOB"/>
    <property type="match status" value="1"/>
</dbReference>
<dbReference type="SMART" id="SM00862">
    <property type="entry name" value="Trans_reg_C"/>
    <property type="match status" value="1"/>
</dbReference>
<proteinExistence type="predicted"/>
<evidence type="ECO:0000313" key="10">
    <source>
        <dbReference type="EMBL" id="NDW20579.1"/>
    </source>
</evidence>
<dbReference type="InterPro" id="IPR016032">
    <property type="entry name" value="Sig_transdc_resp-reg_C-effctor"/>
</dbReference>
<dbReference type="Gene3D" id="3.40.50.2300">
    <property type="match status" value="1"/>
</dbReference>
<dbReference type="CDD" id="cd00383">
    <property type="entry name" value="trans_reg_C"/>
    <property type="match status" value="1"/>
</dbReference>
<dbReference type="PANTHER" id="PTHR48111:SF22">
    <property type="entry name" value="REGULATOR OF RPOS"/>
    <property type="match status" value="1"/>
</dbReference>
<dbReference type="InterPro" id="IPR001789">
    <property type="entry name" value="Sig_transdc_resp-reg_receiver"/>
</dbReference>
<evidence type="ECO:0000259" key="9">
    <source>
        <dbReference type="PROSITE" id="PS51755"/>
    </source>
</evidence>
<feature type="domain" description="OmpR/PhoB-type" evidence="9">
    <location>
        <begin position="127"/>
        <end position="228"/>
    </location>
</feature>
<sequence length="232" mass="26049">MIHSILYVEDDYQLGDVVEAYLDANGYRVTHCKNAQQALQEAKHREFHCVVLDLTLPDEDGLVVLRKIKGLRQIPIIICSARSSVEDRVSGLEFGADDYLSKPFSSKELLLRIKKLIERWSFTQKQSDSFKVGKFTLDTSRKALIGSQPSENISLTIGEYVLLALLARKPGTVYSREQIIDSVSGVEGPESTRAVDICISRLRKKVEADPKKPAVIKTSVGFGYYLENRTPE</sequence>
<dbReference type="Pfam" id="PF00486">
    <property type="entry name" value="Trans_reg_C"/>
    <property type="match status" value="1"/>
</dbReference>
<feature type="DNA-binding region" description="OmpR/PhoB-type" evidence="7">
    <location>
        <begin position="127"/>
        <end position="228"/>
    </location>
</feature>
<dbReference type="InterPro" id="IPR036388">
    <property type="entry name" value="WH-like_DNA-bd_sf"/>
</dbReference>